<evidence type="ECO:0000256" key="4">
    <source>
        <dbReference type="ARBA" id="ARBA00012706"/>
    </source>
</evidence>
<evidence type="ECO:0000313" key="10">
    <source>
        <dbReference type="EMBL" id="PKI35596.1"/>
    </source>
</evidence>
<keyword evidence="8" id="KW-0326">Glycosidase</keyword>
<keyword evidence="11" id="KW-1185">Reference proteome</keyword>
<evidence type="ECO:0000256" key="3">
    <source>
        <dbReference type="ARBA" id="ARBA00005641"/>
    </source>
</evidence>
<dbReference type="InterPro" id="IPR017853">
    <property type="entry name" value="GH"/>
</dbReference>
<evidence type="ECO:0000256" key="5">
    <source>
        <dbReference type="ARBA" id="ARBA00022525"/>
    </source>
</evidence>
<reference evidence="10 11" key="1">
    <citation type="submission" date="2017-11" db="EMBL/GenBank/DDBJ databases">
        <title>De-novo sequencing of pomegranate (Punica granatum L.) genome.</title>
        <authorList>
            <person name="Akparov Z."/>
            <person name="Amiraslanov A."/>
            <person name="Hajiyeva S."/>
            <person name="Abbasov M."/>
            <person name="Kaur K."/>
            <person name="Hamwieh A."/>
            <person name="Solovyev V."/>
            <person name="Salamov A."/>
            <person name="Braich B."/>
            <person name="Kosarev P."/>
            <person name="Mahmoud A."/>
            <person name="Hajiyev E."/>
            <person name="Babayeva S."/>
            <person name="Izzatullayeva V."/>
            <person name="Mammadov A."/>
            <person name="Mammadov A."/>
            <person name="Sharifova S."/>
            <person name="Ojaghi J."/>
            <person name="Eynullazada K."/>
            <person name="Bayramov B."/>
            <person name="Abdulazimova A."/>
            <person name="Shahmuradov I."/>
        </authorList>
    </citation>
    <scope>NUCLEOTIDE SEQUENCE [LARGE SCALE GENOMIC DNA]</scope>
    <source>
        <strain evidence="11">cv. AG2017</strain>
        <tissue evidence="10">Leaf</tissue>
    </source>
</reference>
<comment type="catalytic activity">
    <reaction evidence="1">
        <text>Random hydrolysis of (1-&gt;4)-beta-D-mannosidic linkages in mannans, galactomannans and glucomannans.</text>
        <dbReference type="EC" id="3.2.1.78"/>
    </reaction>
</comment>
<dbReference type="Pfam" id="PF26410">
    <property type="entry name" value="GH5_mannosidase"/>
    <property type="match status" value="1"/>
</dbReference>
<comment type="subcellular location">
    <subcellularLocation>
        <location evidence="2">Secreted</location>
    </subcellularLocation>
</comment>
<keyword evidence="6" id="KW-0732">Signal</keyword>
<dbReference type="SUPFAM" id="SSF51445">
    <property type="entry name" value="(Trans)glycosidases"/>
    <property type="match status" value="1"/>
</dbReference>
<evidence type="ECO:0000256" key="8">
    <source>
        <dbReference type="ARBA" id="ARBA00023295"/>
    </source>
</evidence>
<dbReference type="Gene3D" id="3.20.20.80">
    <property type="entry name" value="Glycosidases"/>
    <property type="match status" value="2"/>
</dbReference>
<dbReference type="AlphaFoldDB" id="A0A2I0HWE4"/>
<dbReference type="STRING" id="22663.A0A2I0HWE4"/>
<evidence type="ECO:0000259" key="9">
    <source>
        <dbReference type="Pfam" id="PF26410"/>
    </source>
</evidence>
<proteinExistence type="inferred from homology"/>
<evidence type="ECO:0000256" key="7">
    <source>
        <dbReference type="ARBA" id="ARBA00022801"/>
    </source>
</evidence>
<protein>
    <recommendedName>
        <fullName evidence="4">mannan endo-1,4-beta-mannosidase</fullName>
        <ecNumber evidence="4">3.2.1.78</ecNumber>
    </recommendedName>
</protein>
<accession>A0A2I0HWE4</accession>
<dbReference type="GO" id="GO:0005576">
    <property type="term" value="C:extracellular region"/>
    <property type="evidence" value="ECO:0007669"/>
    <property type="project" value="UniProtKB-SubCell"/>
</dbReference>
<comment type="similarity">
    <text evidence="3">Belongs to the glycosyl hydrolase 5 (cellulase A) family.</text>
</comment>
<name>A0A2I0HWE4_PUNGR</name>
<gene>
    <name evidence="10" type="ORF">CRG98_044050</name>
</gene>
<dbReference type="EMBL" id="PGOL01005256">
    <property type="protein sequence ID" value="PKI35596.1"/>
    <property type="molecule type" value="Genomic_DNA"/>
</dbReference>
<evidence type="ECO:0000256" key="2">
    <source>
        <dbReference type="ARBA" id="ARBA00004613"/>
    </source>
</evidence>
<keyword evidence="5" id="KW-0964">Secreted</keyword>
<dbReference type="PANTHER" id="PTHR31451:SF39">
    <property type="entry name" value="MANNAN ENDO-1,4-BETA-MANNOSIDASE 1"/>
    <property type="match status" value="1"/>
</dbReference>
<dbReference type="EC" id="3.2.1.78" evidence="4"/>
<comment type="caution">
    <text evidence="10">The sequence shown here is derived from an EMBL/GenBank/DDBJ whole genome shotgun (WGS) entry which is preliminary data.</text>
</comment>
<evidence type="ECO:0000256" key="6">
    <source>
        <dbReference type="ARBA" id="ARBA00022729"/>
    </source>
</evidence>
<sequence>MHLIIFESSASFPVIAGLLWRAISGGTYVTYNGNNNGGEFVRINGTHFVVNGKSLYLNGFDAYWLMYMASDPSMRDNVSTTFQHAVQGGMSIGRTFAFRDGEAKRFGLYLTISLVNNWKEGGGRPQHVEWARERGENLNSDDEFYTNSMVKGFYKNHVETVLTRVNSIMEVAYKDGPTIFAWELMNEPRCQDDISGKWVQDWAAEMAAYVKSIDGNHLLEVGLKGFYGTTFPNKQQIYGAIYGSASSGGPCVGGLFWQLLARGMSNMADGYEVILEENPSTANVISQQSWRLSSLP</sequence>
<feature type="domain" description="Glycoside hydrolase family 5" evidence="9">
    <location>
        <begin position="105"/>
        <end position="230"/>
    </location>
</feature>
<dbReference type="PANTHER" id="PTHR31451">
    <property type="match status" value="1"/>
</dbReference>
<dbReference type="InterPro" id="IPR045053">
    <property type="entry name" value="MAN-like"/>
</dbReference>
<dbReference type="GO" id="GO:0016985">
    <property type="term" value="F:mannan endo-1,4-beta-mannosidase activity"/>
    <property type="evidence" value="ECO:0007669"/>
    <property type="project" value="UniProtKB-EC"/>
</dbReference>
<evidence type="ECO:0000256" key="1">
    <source>
        <dbReference type="ARBA" id="ARBA00001678"/>
    </source>
</evidence>
<keyword evidence="7" id="KW-0378">Hydrolase</keyword>
<dbReference type="InterPro" id="IPR001547">
    <property type="entry name" value="Glyco_hydro_5"/>
</dbReference>
<dbReference type="Proteomes" id="UP000233551">
    <property type="component" value="Unassembled WGS sequence"/>
</dbReference>
<organism evidence="10 11">
    <name type="scientific">Punica granatum</name>
    <name type="common">Pomegranate</name>
    <dbReference type="NCBI Taxonomy" id="22663"/>
    <lineage>
        <taxon>Eukaryota</taxon>
        <taxon>Viridiplantae</taxon>
        <taxon>Streptophyta</taxon>
        <taxon>Embryophyta</taxon>
        <taxon>Tracheophyta</taxon>
        <taxon>Spermatophyta</taxon>
        <taxon>Magnoliopsida</taxon>
        <taxon>eudicotyledons</taxon>
        <taxon>Gunneridae</taxon>
        <taxon>Pentapetalae</taxon>
        <taxon>rosids</taxon>
        <taxon>malvids</taxon>
        <taxon>Myrtales</taxon>
        <taxon>Lythraceae</taxon>
        <taxon>Punica</taxon>
    </lineage>
</organism>
<evidence type="ECO:0000313" key="11">
    <source>
        <dbReference type="Proteomes" id="UP000233551"/>
    </source>
</evidence>